<dbReference type="EMBL" id="BMVN01000112">
    <property type="protein sequence ID" value="GHA76413.1"/>
    <property type="molecule type" value="Genomic_DNA"/>
</dbReference>
<dbReference type="Proteomes" id="UP000653644">
    <property type="component" value="Unassembled WGS sequence"/>
</dbReference>
<evidence type="ECO:0000313" key="2">
    <source>
        <dbReference type="Proteomes" id="UP000653644"/>
    </source>
</evidence>
<comment type="caution">
    <text evidence="1">The sequence shown here is derived from an EMBL/GenBank/DDBJ whole genome shotgun (WGS) entry which is preliminary data.</text>
</comment>
<evidence type="ECO:0000313" key="1">
    <source>
        <dbReference type="EMBL" id="GHA76413.1"/>
    </source>
</evidence>
<proteinExistence type="predicted"/>
<gene>
    <name evidence="1" type="ORF">GCM10010345_92990</name>
</gene>
<sequence length="109" mass="12053">MRHDTVSGQGGLCRTSARTAWRAWKESAALTDPDDLPYKPLDNRWHTVMDGGINSETIGDVTTRLGKWVELGFRPTRHSPGRELATSLRAGEHRKVITKQGDGSTTAPR</sequence>
<reference evidence="2" key="1">
    <citation type="journal article" date="2019" name="Int. J. Syst. Evol. Microbiol.">
        <title>The Global Catalogue of Microorganisms (GCM) 10K type strain sequencing project: providing services to taxonomists for standard genome sequencing and annotation.</title>
        <authorList>
            <consortium name="The Broad Institute Genomics Platform"/>
            <consortium name="The Broad Institute Genome Sequencing Center for Infectious Disease"/>
            <person name="Wu L."/>
            <person name="Ma J."/>
        </authorList>
    </citation>
    <scope>NUCLEOTIDE SEQUENCE [LARGE SCALE GENOMIC DNA]</scope>
    <source>
        <strain evidence="2">JCM 4733</strain>
    </source>
</reference>
<name>A0ABQ3DD50_9ACTN</name>
<protein>
    <recommendedName>
        <fullName evidence="3">Integrase</fullName>
    </recommendedName>
</protein>
<keyword evidence="2" id="KW-1185">Reference proteome</keyword>
<accession>A0ABQ3DD50</accession>
<organism evidence="1 2">
    <name type="scientific">Streptomyces canarius</name>
    <dbReference type="NCBI Taxonomy" id="285453"/>
    <lineage>
        <taxon>Bacteria</taxon>
        <taxon>Bacillati</taxon>
        <taxon>Actinomycetota</taxon>
        <taxon>Actinomycetes</taxon>
        <taxon>Kitasatosporales</taxon>
        <taxon>Streptomycetaceae</taxon>
        <taxon>Streptomyces</taxon>
    </lineage>
</organism>
<evidence type="ECO:0008006" key="3">
    <source>
        <dbReference type="Google" id="ProtNLM"/>
    </source>
</evidence>